<dbReference type="Proteomes" id="UP000576082">
    <property type="component" value="Unassembled WGS sequence"/>
</dbReference>
<keyword evidence="1" id="KW-0732">Signal</keyword>
<dbReference type="AlphaFoldDB" id="A0A7X9XCC1"/>
<comment type="caution">
    <text evidence="2">The sequence shown here is derived from an EMBL/GenBank/DDBJ whole genome shotgun (WGS) entry which is preliminary data.</text>
</comment>
<protein>
    <submittedName>
        <fullName evidence="2">DUF4835 family protein</fullName>
    </submittedName>
</protein>
<proteinExistence type="predicted"/>
<dbReference type="InterPro" id="IPR032274">
    <property type="entry name" value="DUF4835"/>
</dbReference>
<dbReference type="RefSeq" id="WP_169659860.1">
    <property type="nucleotide sequence ID" value="NZ_JABANE010000107.1"/>
</dbReference>
<evidence type="ECO:0000256" key="1">
    <source>
        <dbReference type="SAM" id="SignalP"/>
    </source>
</evidence>
<dbReference type="EMBL" id="JABANE010000107">
    <property type="protein sequence ID" value="NME71652.1"/>
    <property type="molecule type" value="Genomic_DNA"/>
</dbReference>
<keyword evidence="3" id="KW-1185">Reference proteome</keyword>
<sequence length="300" mass="34454">MKQLLIFFLGLLIVSKNYAQEINATVTVNGERVQTAEKQVITDLQNNMQQFMNDQKWTNDKFDDVEKIKVNILVTLGSNTDIAGQNFTADVQIQSIRPVYGASFETPTLNFLDTKWQFNYNNSDRMVYSQGIYNSEIVALMSYYAYIVLGIDYDTFSPKGGSQYFEKALEIANYSEQNGRAGWSAFGDKRDRYYLARDFMDPQFEKFRAFLYTYHRQGLDIFEENPDEARTNILQGLNDLKIVKKNIPISVTMDVFFAAKGIEIANLFAKAPQELADQVGRILLELDPTRSSQYKKLLTP</sequence>
<organism evidence="2 3">
    <name type="scientific">Flammeovirga aprica JL-4</name>
    <dbReference type="NCBI Taxonomy" id="694437"/>
    <lineage>
        <taxon>Bacteria</taxon>
        <taxon>Pseudomonadati</taxon>
        <taxon>Bacteroidota</taxon>
        <taxon>Cytophagia</taxon>
        <taxon>Cytophagales</taxon>
        <taxon>Flammeovirgaceae</taxon>
        <taxon>Flammeovirga</taxon>
    </lineage>
</organism>
<accession>A0A7X9XCC1</accession>
<dbReference type="Pfam" id="PF16119">
    <property type="entry name" value="DUF4835"/>
    <property type="match status" value="1"/>
</dbReference>
<feature type="chain" id="PRO_5030765091" evidence="1">
    <location>
        <begin position="20"/>
        <end position="300"/>
    </location>
</feature>
<reference evidence="2 3" key="1">
    <citation type="submission" date="2020-04" db="EMBL/GenBank/DDBJ databases">
        <title>Flammeovirga sp. SR4, a novel species isolated from seawater.</title>
        <authorList>
            <person name="Wang X."/>
        </authorList>
    </citation>
    <scope>NUCLEOTIDE SEQUENCE [LARGE SCALE GENOMIC DNA]</scope>
    <source>
        <strain evidence="2 3">ATCC 23126</strain>
    </source>
</reference>
<evidence type="ECO:0000313" key="2">
    <source>
        <dbReference type="EMBL" id="NME71652.1"/>
    </source>
</evidence>
<evidence type="ECO:0000313" key="3">
    <source>
        <dbReference type="Proteomes" id="UP000576082"/>
    </source>
</evidence>
<name>A0A7X9XCC1_9BACT</name>
<feature type="signal peptide" evidence="1">
    <location>
        <begin position="1"/>
        <end position="19"/>
    </location>
</feature>
<gene>
    <name evidence="2" type="ORF">HHU12_27050</name>
</gene>